<feature type="chain" id="PRO_5045365241" evidence="1">
    <location>
        <begin position="22"/>
        <end position="67"/>
    </location>
</feature>
<gene>
    <name evidence="2" type="ORF">IM787_14300</name>
</gene>
<dbReference type="EMBL" id="JADDIV010000004">
    <property type="protein sequence ID" value="MBE7368728.1"/>
    <property type="molecule type" value="Genomic_DNA"/>
</dbReference>
<evidence type="ECO:0000313" key="3">
    <source>
        <dbReference type="Proteomes" id="UP000806285"/>
    </source>
</evidence>
<keyword evidence="1" id="KW-0732">Signal</keyword>
<keyword evidence="2" id="KW-0449">Lipoprotein</keyword>
<name>A0ABR9S5D7_9BURK</name>
<dbReference type="RefSeq" id="WP_193677359.1">
    <property type="nucleotide sequence ID" value="NZ_JADDIV010000004.1"/>
</dbReference>
<organism evidence="2 3">
    <name type="scientific">Ramlibacter pallidus</name>
    <dbReference type="NCBI Taxonomy" id="2780087"/>
    <lineage>
        <taxon>Bacteria</taxon>
        <taxon>Pseudomonadati</taxon>
        <taxon>Pseudomonadota</taxon>
        <taxon>Betaproteobacteria</taxon>
        <taxon>Burkholderiales</taxon>
        <taxon>Comamonadaceae</taxon>
        <taxon>Ramlibacter</taxon>
    </lineage>
</organism>
<evidence type="ECO:0000313" key="2">
    <source>
        <dbReference type="EMBL" id="MBE7368728.1"/>
    </source>
</evidence>
<dbReference type="Proteomes" id="UP000806285">
    <property type="component" value="Unassembled WGS sequence"/>
</dbReference>
<proteinExistence type="predicted"/>
<comment type="caution">
    <text evidence="2">The sequence shown here is derived from an EMBL/GenBank/DDBJ whole genome shotgun (WGS) entry which is preliminary data.</text>
</comment>
<sequence length="67" mass="6189">MKKYLAAAVAAVSLLGLGGCATMDRTTVGTVGGAVVGGVIGDAVLGTPGAIAGAIGGGYLGNKAAKK</sequence>
<keyword evidence="3" id="KW-1185">Reference proteome</keyword>
<reference evidence="2 3" key="1">
    <citation type="submission" date="2020-10" db="EMBL/GenBank/DDBJ databases">
        <title>Ramlibacter sp. HM2 16S ribosomal RNA gene Genome sequencing and assembly.</title>
        <authorList>
            <person name="Kang M."/>
        </authorList>
    </citation>
    <scope>NUCLEOTIDE SEQUENCE [LARGE SCALE GENOMIC DNA]</scope>
    <source>
        <strain evidence="2 3">HM2</strain>
    </source>
</reference>
<protein>
    <submittedName>
        <fullName evidence="2">Osmotically inducible lipoprotein OsmB</fullName>
    </submittedName>
</protein>
<evidence type="ECO:0000256" key="1">
    <source>
        <dbReference type="SAM" id="SignalP"/>
    </source>
</evidence>
<dbReference type="PROSITE" id="PS51257">
    <property type="entry name" value="PROKAR_LIPOPROTEIN"/>
    <property type="match status" value="1"/>
</dbReference>
<accession>A0ABR9S5D7</accession>
<feature type="signal peptide" evidence="1">
    <location>
        <begin position="1"/>
        <end position="21"/>
    </location>
</feature>